<reference evidence="15" key="1">
    <citation type="submission" date="2016-06" db="EMBL/GenBank/DDBJ databases">
        <title>Parallel loss of symbiosis genes in relatives of nitrogen-fixing non-legume Parasponia.</title>
        <authorList>
            <person name="Van Velzen R."/>
            <person name="Holmer R."/>
            <person name="Bu F."/>
            <person name="Rutten L."/>
            <person name="Van Zeijl A."/>
            <person name="Liu W."/>
            <person name="Santuari L."/>
            <person name="Cao Q."/>
            <person name="Sharma T."/>
            <person name="Shen D."/>
            <person name="Roswanjaya Y."/>
            <person name="Wardhani T."/>
            <person name="Kalhor M.S."/>
            <person name="Jansen J."/>
            <person name="Van den Hoogen J."/>
            <person name="Gungor B."/>
            <person name="Hartog M."/>
            <person name="Hontelez J."/>
            <person name="Verver J."/>
            <person name="Yang W.-C."/>
            <person name="Schijlen E."/>
            <person name="Repin R."/>
            <person name="Schilthuizen M."/>
            <person name="Schranz E."/>
            <person name="Heidstra R."/>
            <person name="Miyata K."/>
            <person name="Fedorova E."/>
            <person name="Kohlen W."/>
            <person name="Bisseling T."/>
            <person name="Smit S."/>
            <person name="Geurts R."/>
        </authorList>
    </citation>
    <scope>NUCLEOTIDE SEQUENCE [LARGE SCALE GENOMIC DNA]</scope>
    <source>
        <strain evidence="15">cv. WU1-14</strain>
    </source>
</reference>
<comment type="subcellular location">
    <subcellularLocation>
        <location evidence="2">Chromosome</location>
    </subcellularLocation>
    <subcellularLocation>
        <location evidence="1">Nucleus</location>
    </subcellularLocation>
</comment>
<dbReference type="Pfam" id="PF13476">
    <property type="entry name" value="AAA_23"/>
    <property type="match status" value="1"/>
</dbReference>
<evidence type="ECO:0000256" key="6">
    <source>
        <dbReference type="ARBA" id="ARBA00022763"/>
    </source>
</evidence>
<organism evidence="14 15">
    <name type="scientific">Parasponia andersonii</name>
    <name type="common">Sponia andersonii</name>
    <dbReference type="NCBI Taxonomy" id="3476"/>
    <lineage>
        <taxon>Eukaryota</taxon>
        <taxon>Viridiplantae</taxon>
        <taxon>Streptophyta</taxon>
        <taxon>Embryophyta</taxon>
        <taxon>Tracheophyta</taxon>
        <taxon>Spermatophyta</taxon>
        <taxon>Magnoliopsida</taxon>
        <taxon>eudicotyledons</taxon>
        <taxon>Gunneridae</taxon>
        <taxon>Pentapetalae</taxon>
        <taxon>rosids</taxon>
        <taxon>fabids</taxon>
        <taxon>Rosales</taxon>
        <taxon>Cannabaceae</taxon>
        <taxon>Parasponia</taxon>
    </lineage>
</organism>
<dbReference type="PANTHER" id="PTHR19306:SF6">
    <property type="entry name" value="STRUCTURAL MAINTENANCE OF CHROMOSOMES PROTEIN 6"/>
    <property type="match status" value="1"/>
</dbReference>
<dbReference type="PANTHER" id="PTHR19306">
    <property type="entry name" value="STRUCTURAL MAINTENANCE OF CHROMOSOMES 5,6 SMC5, SMC6"/>
    <property type="match status" value="1"/>
</dbReference>
<dbReference type="Gene3D" id="3.40.50.300">
    <property type="entry name" value="P-loop containing nucleotide triphosphate hydrolases"/>
    <property type="match status" value="1"/>
</dbReference>
<sequence>MDEPMTFSIQRSKAGTVNRIRLESFMCHSNLEIELGDCVNFVTGQNGSGKSAILTALCVAFGCRAKGTQRASTLKDFIKTGCSSALVSVELNNEGDDAFKPELYGGAIIIERRISESTSSTVLKDRRGKRVSSKKEELLELVEHFNIDVENPCVVMSQDKSREFLHSGNDKDKFKFFFKATLLQQVNDLLENIDQILKSANGTVCELEDSVKPIEKELNELQEKIDNMKHVERITQELQELKKKLAWSWVYKVDSDLEMQGARIEKLKDRIPVVQSRIDHKMGVVEELRQHFAEKKTRIASMMEKTSEVRKMQDELQQTLSLATKEKLELEVEYKHKVNVIRNMVKRVRLLEQQVREIHEQHIKNTQAEESQIEEKLKELQIEVDTADSTFTRLKEEENLLSESINQGRVEIRKIAEEIENCEKQHREFSTHIHELQRNQTNKVTAFGGERVINLLREIERRHQRFKKPPIGPIGAHVTLVNGDKWAPAVEQALGKLLEAFIVTDHKDCLLLRSCAREANYSYVKIIIYDFSTPRLDIPHHMLPQTEHPTTLSVLHSENHTVLNVLVDVGNVERQVLVENYEVGKVVAFNNSRNSNVKEVYTLDGFKMFSRASVETILPSNKTFRARRLCSSFDEQIQNFEREALNVQETAQQCRRRKRNAEQQLQHLQDGVRSIKRRCQDAERDFIQKKLVLQDFRKSYVAEASASSASTFDELHLEISKVQEEIQENEMLLEKFKVRMHEAEVKANDLRVSFENLCKSAKGDVDAYEEAERDLICNEEALRSAEAEKNHYEGVMSKELDEIKKAEAKYQELVNLREESSRKASIICPESEVEALGGCNGSNPEKLSAQVTTLDQRLKRERPRFSESIDDLMTLYEEKQCKILGKQQRNRNFREKLDVSTID</sequence>
<keyword evidence="15" id="KW-1185">Reference proteome</keyword>
<evidence type="ECO:0000256" key="5">
    <source>
        <dbReference type="ARBA" id="ARBA00022741"/>
    </source>
</evidence>
<dbReference type="SUPFAM" id="SSF52540">
    <property type="entry name" value="P-loop containing nucleoside triphosphate hydrolases"/>
    <property type="match status" value="1"/>
</dbReference>
<dbReference type="InterPro" id="IPR027417">
    <property type="entry name" value="P-loop_NTPase"/>
</dbReference>
<protein>
    <submittedName>
        <fullName evidence="14">Structural maintenance of chromosomes protein</fullName>
    </submittedName>
</protein>
<dbReference type="GO" id="GO:0000724">
    <property type="term" value="P:double-strand break repair via homologous recombination"/>
    <property type="evidence" value="ECO:0007669"/>
    <property type="project" value="TreeGrafter"/>
</dbReference>
<keyword evidence="6" id="KW-0227">DNA damage</keyword>
<keyword evidence="5" id="KW-0547">Nucleotide-binding</keyword>
<feature type="coiled-coil region" evidence="12">
    <location>
        <begin position="768"/>
        <end position="823"/>
    </location>
</feature>
<comment type="caution">
    <text evidence="14">The sequence shown here is derived from an EMBL/GenBank/DDBJ whole genome shotgun (WGS) entry which is preliminary data.</text>
</comment>
<evidence type="ECO:0000256" key="9">
    <source>
        <dbReference type="ARBA" id="ARBA00023172"/>
    </source>
</evidence>
<evidence type="ECO:0000256" key="4">
    <source>
        <dbReference type="ARBA" id="ARBA00022454"/>
    </source>
</evidence>
<gene>
    <name evidence="14" type="ORF">PanWU01x14_218870</name>
</gene>
<dbReference type="GO" id="GO:0005524">
    <property type="term" value="F:ATP binding"/>
    <property type="evidence" value="ECO:0007669"/>
    <property type="project" value="UniProtKB-KW"/>
</dbReference>
<feature type="domain" description="Rad50/SbcC-type AAA" evidence="13">
    <location>
        <begin position="19"/>
        <end position="245"/>
    </location>
</feature>
<dbReference type="InterPro" id="IPR038729">
    <property type="entry name" value="Rad50/SbcC_AAA"/>
</dbReference>
<dbReference type="AlphaFoldDB" id="A0A2P5BQD6"/>
<dbReference type="GO" id="GO:0030915">
    <property type="term" value="C:Smc5-Smc6 complex"/>
    <property type="evidence" value="ECO:0007669"/>
    <property type="project" value="TreeGrafter"/>
</dbReference>
<evidence type="ECO:0000256" key="8">
    <source>
        <dbReference type="ARBA" id="ARBA00023054"/>
    </source>
</evidence>
<evidence type="ECO:0000259" key="13">
    <source>
        <dbReference type="Pfam" id="PF13476"/>
    </source>
</evidence>
<evidence type="ECO:0000256" key="11">
    <source>
        <dbReference type="ARBA" id="ARBA00023242"/>
    </source>
</evidence>
<dbReference type="SUPFAM" id="SSF75553">
    <property type="entry name" value="Smc hinge domain"/>
    <property type="match status" value="1"/>
</dbReference>
<dbReference type="OrthoDB" id="10072614at2759"/>
<dbReference type="GO" id="GO:0003684">
    <property type="term" value="F:damaged DNA binding"/>
    <property type="evidence" value="ECO:0007669"/>
    <property type="project" value="TreeGrafter"/>
</dbReference>
<dbReference type="GO" id="GO:0051276">
    <property type="term" value="P:chromosome organization"/>
    <property type="evidence" value="ECO:0007669"/>
    <property type="project" value="InterPro"/>
</dbReference>
<dbReference type="Proteomes" id="UP000237105">
    <property type="component" value="Unassembled WGS sequence"/>
</dbReference>
<evidence type="ECO:0000313" key="15">
    <source>
        <dbReference type="Proteomes" id="UP000237105"/>
    </source>
</evidence>
<dbReference type="GO" id="GO:0016887">
    <property type="term" value="F:ATP hydrolysis activity"/>
    <property type="evidence" value="ECO:0007669"/>
    <property type="project" value="InterPro"/>
</dbReference>
<evidence type="ECO:0000256" key="7">
    <source>
        <dbReference type="ARBA" id="ARBA00022840"/>
    </source>
</evidence>
<proteinExistence type="inferred from homology"/>
<keyword evidence="8 12" id="KW-0175">Coiled coil</keyword>
<evidence type="ECO:0000256" key="2">
    <source>
        <dbReference type="ARBA" id="ARBA00004286"/>
    </source>
</evidence>
<feature type="coiled-coil region" evidence="12">
    <location>
        <begin position="637"/>
        <end position="685"/>
    </location>
</feature>
<keyword evidence="4" id="KW-0158">Chromosome</keyword>
<accession>A0A2P5BQD6</accession>
<evidence type="ECO:0000256" key="3">
    <source>
        <dbReference type="ARBA" id="ARBA00006793"/>
    </source>
</evidence>
<evidence type="ECO:0000256" key="10">
    <source>
        <dbReference type="ARBA" id="ARBA00023204"/>
    </source>
</evidence>
<feature type="coiled-coil region" evidence="12">
    <location>
        <begin position="285"/>
        <end position="439"/>
    </location>
</feature>
<keyword evidence="11" id="KW-0539">Nucleus</keyword>
<keyword evidence="10" id="KW-0234">DNA repair</keyword>
<evidence type="ECO:0000256" key="12">
    <source>
        <dbReference type="SAM" id="Coils"/>
    </source>
</evidence>
<keyword evidence="7" id="KW-0067">ATP-binding</keyword>
<keyword evidence="9" id="KW-0233">DNA recombination</keyword>
<dbReference type="GO" id="GO:0005634">
    <property type="term" value="C:nucleus"/>
    <property type="evidence" value="ECO:0007669"/>
    <property type="project" value="UniProtKB-SubCell"/>
</dbReference>
<dbReference type="GO" id="GO:0003697">
    <property type="term" value="F:single-stranded DNA binding"/>
    <property type="evidence" value="ECO:0007669"/>
    <property type="project" value="TreeGrafter"/>
</dbReference>
<name>A0A2P5BQD6_PARAD</name>
<evidence type="ECO:0000256" key="1">
    <source>
        <dbReference type="ARBA" id="ARBA00004123"/>
    </source>
</evidence>
<dbReference type="STRING" id="3476.A0A2P5BQD6"/>
<dbReference type="GO" id="GO:0035861">
    <property type="term" value="C:site of double-strand break"/>
    <property type="evidence" value="ECO:0007669"/>
    <property type="project" value="TreeGrafter"/>
</dbReference>
<dbReference type="InterPro" id="IPR036277">
    <property type="entry name" value="SMC_hinge_sf"/>
</dbReference>
<evidence type="ECO:0000313" key="14">
    <source>
        <dbReference type="EMBL" id="PON51029.1"/>
    </source>
</evidence>
<dbReference type="EMBL" id="JXTB01000238">
    <property type="protein sequence ID" value="PON51029.1"/>
    <property type="molecule type" value="Genomic_DNA"/>
</dbReference>
<comment type="similarity">
    <text evidence="3">Belongs to the SMC family. SMC6 subfamily.</text>
</comment>